<feature type="domain" description="Gfo/Idh/MocA-like oxidoreductase bacterial type C-terminal" evidence="2">
    <location>
        <begin position="175"/>
        <end position="297"/>
    </location>
</feature>
<dbReference type="Pfam" id="PF01408">
    <property type="entry name" value="GFO_IDH_MocA"/>
    <property type="match status" value="1"/>
</dbReference>
<dbReference type="SUPFAM" id="SSF55347">
    <property type="entry name" value="Glyceraldehyde-3-phosphate dehydrogenase-like, C-terminal domain"/>
    <property type="match status" value="1"/>
</dbReference>
<dbReference type="PANTHER" id="PTHR43818:SF10">
    <property type="entry name" value="NADH-DEPENDENT DEHYDROGENASE-RELATED"/>
    <property type="match status" value="1"/>
</dbReference>
<dbReference type="Proteomes" id="UP000316921">
    <property type="component" value="Chromosome"/>
</dbReference>
<dbReference type="InterPro" id="IPR000683">
    <property type="entry name" value="Gfo/Idh/MocA-like_OxRdtase_N"/>
</dbReference>
<dbReference type="Gene3D" id="3.40.50.720">
    <property type="entry name" value="NAD(P)-binding Rossmann-like Domain"/>
    <property type="match status" value="1"/>
</dbReference>
<evidence type="ECO:0000313" key="3">
    <source>
        <dbReference type="EMBL" id="QDU68176.1"/>
    </source>
</evidence>
<feature type="domain" description="Gfo/Idh/MocA-like oxidoreductase N-terminal" evidence="1">
    <location>
        <begin position="42"/>
        <end position="152"/>
    </location>
</feature>
<dbReference type="AlphaFoldDB" id="A0A518BMK8"/>
<dbReference type="InterPro" id="IPR043906">
    <property type="entry name" value="Gfo/Idh/MocA_OxRdtase_bact_C"/>
</dbReference>
<keyword evidence="3" id="KW-0560">Oxidoreductase</keyword>
<accession>A0A518BMK8</accession>
<dbReference type="SUPFAM" id="SSF51735">
    <property type="entry name" value="NAD(P)-binding Rossmann-fold domains"/>
    <property type="match status" value="1"/>
</dbReference>
<sequence>MRPELSRRQFIQTTGAAGFGLAATRLARGASLFEPGPVRVLSIGVIGTIGGADREQVAAHPEAQIVGLCDVDANSLARASEDHPDAFTCTDYREAFARHGDAFDAVIVSTPDHSHAPIALTALAHDKHVYGQKPLVHQLEEIALVERAIAAKPDLVTQVGNQRMAYPGRRAAVEILRSGVLGRALEAHAWTGAPGPDPYFNFEHHLSAPVRPPEHIDFDLWLGPCQERPYREDLLPVKWRSWWDFGSGGLGDWSVHVLDVIFFGFDELTSPMSVVTHAQHPADTFHTHHCRSTITYAVDSDAFAGKRFAIHYSDRNQAPSRAALGLPGDRWPDSNMTVVVCEGGVLSLTAGGGLEIWRDGELTDGLALPGLPEFGELNHWHAWIDNIVGVPTELRTPFRDGARITEAALLAVKASRFPGQELLWDKAALAFTNHAEATDTVVRRDYRTGFAPPEVG</sequence>
<evidence type="ECO:0000259" key="1">
    <source>
        <dbReference type="Pfam" id="PF01408"/>
    </source>
</evidence>
<dbReference type="PANTHER" id="PTHR43818">
    <property type="entry name" value="BCDNA.GH03377"/>
    <property type="match status" value="1"/>
</dbReference>
<evidence type="ECO:0000313" key="4">
    <source>
        <dbReference type="Proteomes" id="UP000316921"/>
    </source>
</evidence>
<organism evidence="3 4">
    <name type="scientific">Engelhardtia mirabilis</name>
    <dbReference type="NCBI Taxonomy" id="2528011"/>
    <lineage>
        <taxon>Bacteria</taxon>
        <taxon>Pseudomonadati</taxon>
        <taxon>Planctomycetota</taxon>
        <taxon>Planctomycetia</taxon>
        <taxon>Planctomycetia incertae sedis</taxon>
        <taxon>Engelhardtia</taxon>
    </lineage>
</organism>
<dbReference type="GO" id="GO:0000166">
    <property type="term" value="F:nucleotide binding"/>
    <property type="evidence" value="ECO:0007669"/>
    <property type="project" value="InterPro"/>
</dbReference>
<keyword evidence="4" id="KW-1185">Reference proteome</keyword>
<dbReference type="InterPro" id="IPR006311">
    <property type="entry name" value="TAT_signal"/>
</dbReference>
<dbReference type="Gene3D" id="3.30.360.10">
    <property type="entry name" value="Dihydrodipicolinate Reductase, domain 2"/>
    <property type="match status" value="1"/>
</dbReference>
<name>A0A518BMK8_9BACT</name>
<dbReference type="InterPro" id="IPR036291">
    <property type="entry name" value="NAD(P)-bd_dom_sf"/>
</dbReference>
<dbReference type="KEGG" id="pbap:Pla133_32700"/>
<proteinExistence type="predicted"/>
<dbReference type="RefSeq" id="WP_145066968.1">
    <property type="nucleotide sequence ID" value="NZ_CP036287.1"/>
</dbReference>
<protein>
    <submittedName>
        <fullName evidence="3">Inositol 2-dehydrogenase/D-chiro-inositol 3-dehydrogenase</fullName>
        <ecNumber evidence="3">1.1.1.18</ecNumber>
    </submittedName>
</protein>
<evidence type="ECO:0000259" key="2">
    <source>
        <dbReference type="Pfam" id="PF19051"/>
    </source>
</evidence>
<gene>
    <name evidence="3" type="primary">iolG_4</name>
    <name evidence="3" type="ORF">Pla133_32700</name>
</gene>
<dbReference type="Pfam" id="PF19051">
    <property type="entry name" value="GFO_IDH_MocA_C2"/>
    <property type="match status" value="1"/>
</dbReference>
<reference evidence="3 4" key="1">
    <citation type="submission" date="2019-02" db="EMBL/GenBank/DDBJ databases">
        <title>Deep-cultivation of Planctomycetes and their phenomic and genomic characterization uncovers novel biology.</title>
        <authorList>
            <person name="Wiegand S."/>
            <person name="Jogler M."/>
            <person name="Boedeker C."/>
            <person name="Pinto D."/>
            <person name="Vollmers J."/>
            <person name="Rivas-Marin E."/>
            <person name="Kohn T."/>
            <person name="Peeters S.H."/>
            <person name="Heuer A."/>
            <person name="Rast P."/>
            <person name="Oberbeckmann S."/>
            <person name="Bunk B."/>
            <person name="Jeske O."/>
            <person name="Meyerdierks A."/>
            <person name="Storesund J.E."/>
            <person name="Kallscheuer N."/>
            <person name="Luecker S."/>
            <person name="Lage O.M."/>
            <person name="Pohl T."/>
            <person name="Merkel B.J."/>
            <person name="Hornburger P."/>
            <person name="Mueller R.-W."/>
            <person name="Bruemmer F."/>
            <person name="Labrenz M."/>
            <person name="Spormann A.M."/>
            <person name="Op den Camp H."/>
            <person name="Overmann J."/>
            <person name="Amann R."/>
            <person name="Jetten M.S.M."/>
            <person name="Mascher T."/>
            <person name="Medema M.H."/>
            <person name="Devos D.P."/>
            <person name="Kaster A.-K."/>
            <person name="Ovreas L."/>
            <person name="Rohde M."/>
            <person name="Galperin M.Y."/>
            <person name="Jogler C."/>
        </authorList>
    </citation>
    <scope>NUCLEOTIDE SEQUENCE [LARGE SCALE GENOMIC DNA]</scope>
    <source>
        <strain evidence="3 4">Pla133</strain>
    </source>
</reference>
<dbReference type="PROSITE" id="PS51318">
    <property type="entry name" value="TAT"/>
    <property type="match status" value="1"/>
</dbReference>
<dbReference type="EMBL" id="CP036287">
    <property type="protein sequence ID" value="QDU68176.1"/>
    <property type="molecule type" value="Genomic_DNA"/>
</dbReference>
<dbReference type="GO" id="GO:0050112">
    <property type="term" value="F:inositol 2-dehydrogenase (NAD+) activity"/>
    <property type="evidence" value="ECO:0007669"/>
    <property type="project" value="UniProtKB-EC"/>
</dbReference>
<dbReference type="EC" id="1.1.1.18" evidence="3"/>
<dbReference type="InterPro" id="IPR050463">
    <property type="entry name" value="Gfo/Idh/MocA_oxidrdct_glycsds"/>
</dbReference>